<feature type="compositionally biased region" description="Acidic residues" evidence="1">
    <location>
        <begin position="261"/>
        <end position="275"/>
    </location>
</feature>
<feature type="region of interest" description="Disordered" evidence="1">
    <location>
        <begin position="636"/>
        <end position="662"/>
    </location>
</feature>
<feature type="region of interest" description="Disordered" evidence="1">
    <location>
        <begin position="327"/>
        <end position="351"/>
    </location>
</feature>
<organism evidence="2 3">
    <name type="scientific">Erwinia phage vB_EamM_Y3</name>
    <dbReference type="NCBI Taxonomy" id="1983553"/>
    <lineage>
        <taxon>Viruses</taxon>
        <taxon>Duplodnaviria</taxon>
        <taxon>Heunggongvirae</taxon>
        <taxon>Uroviricota</taxon>
        <taxon>Caudoviricetes</taxon>
        <taxon>Sasquatchvirus</taxon>
        <taxon>Sasquatchvirus Y3</taxon>
    </lineage>
</organism>
<gene>
    <name evidence="2" type="ORF">Y3_320</name>
</gene>
<reference evidence="2 3" key="1">
    <citation type="submission" date="2017-04" db="EMBL/GenBank/DDBJ databases">
        <authorList>
            <person name="Afonso C.L."/>
            <person name="Miller P.J."/>
            <person name="Scott M.A."/>
            <person name="Spackman E."/>
            <person name="Goraichik I."/>
            <person name="Dimitrov K.M."/>
            <person name="Suarez D.L."/>
            <person name="Swayne D.E."/>
        </authorList>
    </citation>
    <scope>NUCLEOTIDE SEQUENCE [LARGE SCALE GENOMIC DNA]</scope>
</reference>
<sequence length="1005" mass="109207">MSDNNENLGASSRFGTELQQQVTNEQRRANSAESGTVHRSTIVVLTTLNSNEKYSYMSADEQLHEKPIIGKIIDRLPALIERASGPSADKNSAYYLLHPNNGVPTSIDERVKFGDSFAAIVSYTVNKAVSEMHGTLSLALFAAVDSSDLSDLAAEFGIHAIAIVPADNSGVFIKALTEQLEALQSVNVLSIDDTDGTLDREVIDYAALPGNPVTVVSGAVRTFITQSIGGEVIAAIPNNGEFNVKQNTINPAPVDLEEDFDNEDEVEDQQEDGEESPASGAELFGFKSETLTTEQMTEALEAVGYDCTEFAEDELRVSFETEQALYLSKEDAAEEESDEEESDDEEEAEEEFDPCASLAQLLAEESFDRRALKVLVLSQELKVFKSDTEETLVAKLLENVEDATQQELFELVSTFVELLGEREIECPALTAAISSDDEDTSGDDSDDEEESEEEEDEDEDEESEDDSEEAPVSDLTSVTDPLDYFQFAGGELEHHHRLAAVEAMGENVEGLNIIQVMKAFNRIQQQTNAIEITGLSVNADVDDAEDAGLEDQIRAILEANESGDDDDTAIEDLWTLLDCASDDQDATMIDDIVASGTEERHATALQSAAETYGVDISEMSYEEGLLAFLAEFFSEGDAEEESEEESDDEEAEEVDDREGYEADTAENASSLLFLKDIDKSNPIGPMLSVDMAQALIINFTLTDGRTYTDIEAELNDVNDVNYRIPFNVGAADKAAGSMHVPAGIIVDVIQRAGTSRFLADPKTFDVGSWAESLEQTLDAEIQNSIYEGRIPDGADPQEAGVVVGDFIDEDELEEAAELGIDPSQFDEMGTGDHLPIASLYNAHTRVRPVNDGDNYIVAHTTVLNVALPGFWGAESAEIVGRMIQAAVNRVISSIADRTDVKVYAAFTLEAAALLNNSNLFAAMSVLRDMERVQAYSAADAAAFTETDDVIETASALDDRDLPFTVLTSGIAQATFENGGDLTVLVPCFEEEAEYEDEAEDDGDDE</sequence>
<feature type="region of interest" description="Disordered" evidence="1">
    <location>
        <begin position="428"/>
        <end position="478"/>
    </location>
</feature>
<keyword evidence="3" id="KW-1185">Reference proteome</keyword>
<dbReference type="EMBL" id="KY984068">
    <property type="protein sequence ID" value="ARW58960.1"/>
    <property type="molecule type" value="Genomic_DNA"/>
</dbReference>
<feature type="region of interest" description="Disordered" evidence="1">
    <location>
        <begin position="1"/>
        <end position="36"/>
    </location>
</feature>
<evidence type="ECO:0000256" key="1">
    <source>
        <dbReference type="SAM" id="MobiDB-lite"/>
    </source>
</evidence>
<proteinExistence type="predicted"/>
<evidence type="ECO:0000313" key="2">
    <source>
        <dbReference type="EMBL" id="ARW58960.1"/>
    </source>
</evidence>
<feature type="compositionally biased region" description="Acidic residues" evidence="1">
    <location>
        <begin position="435"/>
        <end position="471"/>
    </location>
</feature>
<dbReference type="Proteomes" id="UP000240568">
    <property type="component" value="Segment"/>
</dbReference>
<evidence type="ECO:0000313" key="3">
    <source>
        <dbReference type="Proteomes" id="UP000240568"/>
    </source>
</evidence>
<feature type="region of interest" description="Disordered" evidence="1">
    <location>
        <begin position="261"/>
        <end position="281"/>
    </location>
</feature>
<accession>A0A2H4IBS2</accession>
<feature type="compositionally biased region" description="Polar residues" evidence="1">
    <location>
        <begin position="1"/>
        <end position="24"/>
    </location>
</feature>
<protein>
    <submittedName>
        <fullName evidence="2">Uncharacterized protein</fullName>
    </submittedName>
</protein>
<name>A0A2H4IBS2_9CAUD</name>
<feature type="compositionally biased region" description="Acidic residues" evidence="1">
    <location>
        <begin position="332"/>
        <end position="351"/>
    </location>
</feature>